<keyword evidence="1" id="KW-0472">Membrane</keyword>
<feature type="transmembrane region" description="Helical" evidence="1">
    <location>
        <begin position="7"/>
        <end position="28"/>
    </location>
</feature>
<feature type="transmembrane region" description="Helical" evidence="1">
    <location>
        <begin position="34"/>
        <end position="56"/>
    </location>
</feature>
<gene>
    <name evidence="2" type="ORF">NCTC10254_01473</name>
</gene>
<accession>A0A3S4YZ13</accession>
<evidence type="ECO:0000256" key="1">
    <source>
        <dbReference type="SAM" id="Phobius"/>
    </source>
</evidence>
<reference evidence="2 3" key="1">
    <citation type="submission" date="2018-06" db="EMBL/GenBank/DDBJ databases">
        <authorList>
            <consortium name="Pathogen Informatics"/>
            <person name="Doyle S."/>
        </authorList>
    </citation>
    <scope>NUCLEOTIDE SEQUENCE [LARGE SCALE GENOMIC DNA]</scope>
    <source>
        <strain evidence="2 3">NCTC10254</strain>
    </source>
</reference>
<feature type="transmembrane region" description="Helical" evidence="1">
    <location>
        <begin position="119"/>
        <end position="139"/>
    </location>
</feature>
<dbReference type="Pfam" id="PF11377">
    <property type="entry name" value="DUF3180"/>
    <property type="match status" value="1"/>
</dbReference>
<dbReference type="AlphaFoldDB" id="A0A3S4YZ13"/>
<evidence type="ECO:0000313" key="3">
    <source>
        <dbReference type="Proteomes" id="UP000249886"/>
    </source>
</evidence>
<comment type="caution">
    <text evidence="2">The sequence shown here is derived from an EMBL/GenBank/DDBJ whole genome shotgun (WGS) entry which is preliminary data.</text>
</comment>
<organism evidence="2 3">
    <name type="scientific">Corynebacterium matruchotii</name>
    <dbReference type="NCBI Taxonomy" id="43768"/>
    <lineage>
        <taxon>Bacteria</taxon>
        <taxon>Bacillati</taxon>
        <taxon>Actinomycetota</taxon>
        <taxon>Actinomycetes</taxon>
        <taxon>Mycobacteriales</taxon>
        <taxon>Corynebacteriaceae</taxon>
        <taxon>Corynebacterium</taxon>
    </lineage>
</organism>
<dbReference type="GeneID" id="84573665"/>
<dbReference type="RefSeq" id="WP_005522129.1">
    <property type="nucleotide sequence ID" value="NZ_CAJPQJ010000015.1"/>
</dbReference>
<keyword evidence="1" id="KW-0812">Transmembrane</keyword>
<feature type="transmembrane region" description="Helical" evidence="1">
    <location>
        <begin position="77"/>
        <end position="99"/>
    </location>
</feature>
<name>A0A3S4YZ13_9CORY</name>
<protein>
    <submittedName>
        <fullName evidence="2">Putative secreted protein</fullName>
    </submittedName>
</protein>
<sequence>MKTTSITALVGVGGFCAAATLIAIQNLYNVMSTVPISVGLTLLIMAVLCCMLAWRVKGQIKDNRIGFDRSQLEPTRVATFLIIGKTSAWTGAIFSGIYVGMGVYVIPRMGDLVAAANDAPGVITAAIGGVVLCAAGLWLERACAAPPPTDGDSVR</sequence>
<evidence type="ECO:0000313" key="2">
    <source>
        <dbReference type="EMBL" id="SPW28527.1"/>
    </source>
</evidence>
<keyword evidence="1" id="KW-1133">Transmembrane helix</keyword>
<proteinExistence type="predicted"/>
<dbReference type="Proteomes" id="UP000249886">
    <property type="component" value="Unassembled WGS sequence"/>
</dbReference>
<dbReference type="InterPro" id="IPR021517">
    <property type="entry name" value="DUF3180"/>
</dbReference>
<dbReference type="EMBL" id="UARK01000011">
    <property type="protein sequence ID" value="SPW28527.1"/>
    <property type="molecule type" value="Genomic_DNA"/>
</dbReference>